<gene>
    <name evidence="1" type="ORF">DKG74_13505</name>
</gene>
<sequence>MTAMATTTETKAFHLEMRNVYFSVQRVSGYRATRFLQLVDRIGGLEAAKRLLSAGDISNGLTELCLKGCLQHSMECLVLDKKWRHLFTDDQLATAQRRLEQLHYRVPA</sequence>
<name>A0A317E4D7_9PROT</name>
<evidence type="ECO:0000313" key="2">
    <source>
        <dbReference type="Proteomes" id="UP000245461"/>
    </source>
</evidence>
<keyword evidence="2" id="KW-1185">Reference proteome</keyword>
<reference evidence="1 2" key="1">
    <citation type="submission" date="2018-05" db="EMBL/GenBank/DDBJ databases">
        <title>Zavarzinia sp. HR-AS.</title>
        <authorList>
            <person name="Lee Y."/>
            <person name="Jeon C.O."/>
        </authorList>
    </citation>
    <scope>NUCLEOTIDE SEQUENCE [LARGE SCALE GENOMIC DNA]</scope>
    <source>
        <strain evidence="1 2">HR-AS</strain>
    </source>
</reference>
<accession>A0A317E4D7</accession>
<protein>
    <submittedName>
        <fullName evidence="1">Uncharacterized protein</fullName>
    </submittedName>
</protein>
<dbReference type="EMBL" id="QGLE01000007">
    <property type="protein sequence ID" value="PWR21442.1"/>
    <property type="molecule type" value="Genomic_DNA"/>
</dbReference>
<dbReference type="Proteomes" id="UP000245461">
    <property type="component" value="Unassembled WGS sequence"/>
</dbReference>
<comment type="caution">
    <text evidence="1">The sequence shown here is derived from an EMBL/GenBank/DDBJ whole genome shotgun (WGS) entry which is preliminary data.</text>
</comment>
<dbReference type="AlphaFoldDB" id="A0A317E4D7"/>
<evidence type="ECO:0000313" key="1">
    <source>
        <dbReference type="EMBL" id="PWR21442.1"/>
    </source>
</evidence>
<proteinExistence type="predicted"/>
<organism evidence="1 2">
    <name type="scientific">Zavarzinia aquatilis</name>
    <dbReference type="NCBI Taxonomy" id="2211142"/>
    <lineage>
        <taxon>Bacteria</taxon>
        <taxon>Pseudomonadati</taxon>
        <taxon>Pseudomonadota</taxon>
        <taxon>Alphaproteobacteria</taxon>
        <taxon>Rhodospirillales</taxon>
        <taxon>Zavarziniaceae</taxon>
        <taxon>Zavarzinia</taxon>
    </lineage>
</organism>